<organism evidence="1">
    <name type="scientific">freshwater metagenome</name>
    <dbReference type="NCBI Taxonomy" id="449393"/>
    <lineage>
        <taxon>unclassified sequences</taxon>
        <taxon>metagenomes</taxon>
        <taxon>ecological metagenomes</taxon>
    </lineage>
</organism>
<dbReference type="AlphaFoldDB" id="A0A6J7S7V8"/>
<dbReference type="EMBL" id="CAFBPW010000176">
    <property type="protein sequence ID" value="CAB5037345.1"/>
    <property type="molecule type" value="Genomic_DNA"/>
</dbReference>
<gene>
    <name evidence="1" type="ORF">UFOPK4173_01372</name>
</gene>
<sequence>MAQLVTRVDESLMRKVDELVAQGAASSRSDLVRMGLERIIDEHRRQRTGRQIAEAYRRSPEMPAELEGLDVTTRSLINEEPW</sequence>
<dbReference type="Gene3D" id="1.10.1220.10">
    <property type="entry name" value="Met repressor-like"/>
    <property type="match status" value="1"/>
</dbReference>
<proteinExistence type="predicted"/>
<evidence type="ECO:0000313" key="1">
    <source>
        <dbReference type="EMBL" id="CAB5037345.1"/>
    </source>
</evidence>
<accession>A0A6J7S7V8</accession>
<name>A0A6J7S7V8_9ZZZZ</name>
<dbReference type="InterPro" id="IPR013321">
    <property type="entry name" value="Arc_rbn_hlx_hlx"/>
</dbReference>
<dbReference type="CDD" id="cd22231">
    <property type="entry name" value="RHH_NikR_HicB-like"/>
    <property type="match status" value="1"/>
</dbReference>
<protein>
    <submittedName>
        <fullName evidence="1">Unannotated protein</fullName>
    </submittedName>
</protein>
<dbReference type="SUPFAM" id="SSF47598">
    <property type="entry name" value="Ribbon-helix-helix"/>
    <property type="match status" value="1"/>
</dbReference>
<dbReference type="GO" id="GO:0006355">
    <property type="term" value="P:regulation of DNA-templated transcription"/>
    <property type="evidence" value="ECO:0007669"/>
    <property type="project" value="InterPro"/>
</dbReference>
<dbReference type="InterPro" id="IPR010985">
    <property type="entry name" value="Ribbon_hlx_hlx"/>
</dbReference>
<reference evidence="1" key="1">
    <citation type="submission" date="2020-05" db="EMBL/GenBank/DDBJ databases">
        <authorList>
            <person name="Chiriac C."/>
            <person name="Salcher M."/>
            <person name="Ghai R."/>
            <person name="Kavagutti S V."/>
        </authorList>
    </citation>
    <scope>NUCLEOTIDE SEQUENCE</scope>
</reference>